<dbReference type="EMBL" id="CAXKWB010000219">
    <property type="protein sequence ID" value="CAL4059873.1"/>
    <property type="molecule type" value="Genomic_DNA"/>
</dbReference>
<evidence type="ECO:0000313" key="3">
    <source>
        <dbReference type="Proteomes" id="UP001497623"/>
    </source>
</evidence>
<name>A0AAV2PKH1_MEGNR</name>
<dbReference type="PANTHER" id="PTHR11012">
    <property type="entry name" value="PROTEIN KINASE-LIKE DOMAIN-CONTAINING"/>
    <property type="match status" value="1"/>
</dbReference>
<dbReference type="SUPFAM" id="SSF56112">
    <property type="entry name" value="Protein kinase-like (PK-like)"/>
    <property type="match status" value="1"/>
</dbReference>
<reference evidence="2 3" key="1">
    <citation type="submission" date="2024-05" db="EMBL/GenBank/DDBJ databases">
        <authorList>
            <person name="Wallberg A."/>
        </authorList>
    </citation>
    <scope>NUCLEOTIDE SEQUENCE [LARGE SCALE GENOMIC DNA]</scope>
</reference>
<accession>A0AAV2PKH1</accession>
<organism evidence="2 3">
    <name type="scientific">Meganyctiphanes norvegica</name>
    <name type="common">Northern krill</name>
    <name type="synonym">Thysanopoda norvegica</name>
    <dbReference type="NCBI Taxonomy" id="48144"/>
    <lineage>
        <taxon>Eukaryota</taxon>
        <taxon>Metazoa</taxon>
        <taxon>Ecdysozoa</taxon>
        <taxon>Arthropoda</taxon>
        <taxon>Crustacea</taxon>
        <taxon>Multicrustacea</taxon>
        <taxon>Malacostraca</taxon>
        <taxon>Eumalacostraca</taxon>
        <taxon>Eucarida</taxon>
        <taxon>Euphausiacea</taxon>
        <taxon>Euphausiidae</taxon>
        <taxon>Meganyctiphanes</taxon>
    </lineage>
</organism>
<gene>
    <name evidence="2" type="ORF">MNOR_LOCUS916</name>
</gene>
<evidence type="ECO:0000313" key="2">
    <source>
        <dbReference type="EMBL" id="CAL4059873.1"/>
    </source>
</evidence>
<comment type="caution">
    <text evidence="2">The sequence shown here is derived from an EMBL/GenBank/DDBJ whole genome shotgun (WGS) entry which is preliminary data.</text>
</comment>
<dbReference type="InterPro" id="IPR015897">
    <property type="entry name" value="CHK_kinase-like"/>
</dbReference>
<evidence type="ECO:0000259" key="1">
    <source>
        <dbReference type="SMART" id="SM00587"/>
    </source>
</evidence>
<dbReference type="InterPro" id="IPR011009">
    <property type="entry name" value="Kinase-like_dom_sf"/>
</dbReference>
<dbReference type="Pfam" id="PF02958">
    <property type="entry name" value="EcKL"/>
    <property type="match status" value="1"/>
</dbReference>
<sequence length="462" mass="53236">MRAPTKASDINKEWIQYILTDYESSENPNTIVSVDTFEMCEGSIGEGLVGIMIKLQVKATLSNHSQSVTSEIKQYDLAIKLKGSRPTNDDFELDKLQVYLKEILIYSKILVELDNFQKSKTNNQYPINTPKLIYSKYTHDEFVLVMENIQEKGFSIHKKFLNFEQLKLAVTELVNLHAVSYSYNNSNSFLMKQSEFKQTQHLADLFKSRSSSVIDAQIAVLKNEKDKAELLHKIEANKTNLLKQYQVMHNEANYKLLCLVHGDTHTGNMMFKYSDCGDNCDNPSEVKLYDWQLTHWNTPVLDLHFLIYPATSTAFRKEYLDDILRFYHSTFTEATSNMGVETTNWSYDDFRKEFDHMAHYGINSGLLISFFHLGPGSLRSSEEEKQIAVNYFSMLTNIITAPMVKIYQYFFASTPDTDSRMKNALKAIIMPNINEVTFRNNKDMASQILGLIHEGEEIGLYN</sequence>
<proteinExistence type="predicted"/>
<keyword evidence="3" id="KW-1185">Reference proteome</keyword>
<feature type="domain" description="CHK kinase-like" evidence="1">
    <location>
        <begin position="144"/>
        <end position="337"/>
    </location>
</feature>
<dbReference type="AlphaFoldDB" id="A0AAV2PKH1"/>
<dbReference type="InterPro" id="IPR004119">
    <property type="entry name" value="EcKL"/>
</dbReference>
<dbReference type="SMART" id="SM00587">
    <property type="entry name" value="CHK"/>
    <property type="match status" value="1"/>
</dbReference>
<protein>
    <recommendedName>
        <fullName evidence="1">CHK kinase-like domain-containing protein</fullName>
    </recommendedName>
</protein>
<dbReference type="Gene3D" id="3.90.1200.10">
    <property type="match status" value="1"/>
</dbReference>
<dbReference type="PANTHER" id="PTHR11012:SF30">
    <property type="entry name" value="PROTEIN KINASE-LIKE DOMAIN-CONTAINING"/>
    <property type="match status" value="1"/>
</dbReference>
<dbReference type="Proteomes" id="UP001497623">
    <property type="component" value="Unassembled WGS sequence"/>
</dbReference>